<dbReference type="InterPro" id="IPR024079">
    <property type="entry name" value="MetalloPept_cat_dom_sf"/>
</dbReference>
<dbReference type="Gene3D" id="3.40.390.10">
    <property type="entry name" value="Collagenase (Catalytic Domain)"/>
    <property type="match status" value="1"/>
</dbReference>
<proteinExistence type="predicted"/>
<evidence type="ECO:0000259" key="4">
    <source>
        <dbReference type="Pfam" id="PF17148"/>
    </source>
</evidence>
<keyword evidence="6" id="KW-0378">Hydrolase</keyword>
<evidence type="ECO:0000313" key="7">
    <source>
        <dbReference type="Proteomes" id="UP001220610"/>
    </source>
</evidence>
<dbReference type="CDD" id="cd04276">
    <property type="entry name" value="ZnMc_MMP_like_2"/>
    <property type="match status" value="1"/>
</dbReference>
<dbReference type="Pfam" id="PF17162">
    <property type="entry name" value="DUF5118"/>
    <property type="match status" value="1"/>
</dbReference>
<reference evidence="6" key="1">
    <citation type="submission" date="2023-03" db="EMBL/GenBank/DDBJ databases">
        <title>Andean soil-derived lignocellulolytic bacterial consortium as a source of novel taxa and putative plastic-active enzymes.</title>
        <authorList>
            <person name="Diaz-Garcia L."/>
            <person name="Chuvochina M."/>
            <person name="Feuerriegel G."/>
            <person name="Bunk B."/>
            <person name="Sproer C."/>
            <person name="Streit W.R."/>
            <person name="Rodriguez L.M."/>
            <person name="Overmann J."/>
            <person name="Jimenez D.J."/>
        </authorList>
    </citation>
    <scope>NUCLEOTIDE SEQUENCE</scope>
    <source>
        <strain evidence="6">MAG 7</strain>
    </source>
</reference>
<dbReference type="Pfam" id="PF16313">
    <property type="entry name" value="DUF4953"/>
    <property type="match status" value="1"/>
</dbReference>
<accession>A0AAJ6BGF6</accession>
<evidence type="ECO:0000256" key="2">
    <source>
        <dbReference type="SAM" id="SignalP"/>
    </source>
</evidence>
<dbReference type="AlphaFoldDB" id="A0AAJ6BGF6"/>
<evidence type="ECO:0000259" key="3">
    <source>
        <dbReference type="Pfam" id="PF16313"/>
    </source>
</evidence>
<feature type="signal peptide" evidence="2">
    <location>
        <begin position="1"/>
        <end position="23"/>
    </location>
</feature>
<sequence>MNTRALLLFICLILAGAATDTQAQSRKKKEKQKKEQQAARDKAVKDSLAKITPYERLLKDPQKTAKGLMNLYYVKSKLYLELPMSLMGKNLLLASTISEISDNYDGIVGSKQNPMQVQFSKVDSSILLRKIETGTITPASDTTIQQALDINSIGAIIKVFPVQAYNKDRSTAVIDVTEYFAGDVKELSPFGIFSVYGAYGLKSTPSFKRDRSFIGEIKSFSDNVMIKSHLSYETSIGDGKRTLVKDNPFTAVMTRTFVLLPEQPLRPRVADSRIGIFTTSKNQLSDAVNRTEAVYFANRWRLEPKDAAAYQRGELVEPVQPIIFYVDSDFPQSWKQPIKKAVEDWQLTFEKIGFKNAILALDYPKGDSSFDPDNIKYNCIRYSPVPVANAMGPSWVDPRTGEIINASVYVFHDIVRLLNNWIFVQTAPANKAVRHKELPEKERQEGIQYVVRHEIGHCLGFMHNMGSSASIPVDSLRSPSFTQQYGTTHSIMDYARFNYVAQPGDLEKGVALNPPQFGLYDYYLVKWNYAWFPASVSAADEKATLAKWITDRSGDPRYRYGAQGLQSVDPHSQTEDLGDDAVQASLYGISNLKYIIKNLNSWVGPEDKDYTYRQEIWENVLSQYVRYINHVLNNIGGIYLHEKYEGDPVPFFQSVPRQQQVKAFRFLLDQLADLDWLEDKALLENMTLTGTPATVLRSQVVEALLNMPGRVNLSASKSTEANPFAPKEVMDNLYSFVWKKTSAGQLPNKAEKDVQKAYVAAIIKESKLAPSGAGDASAITDDAFTGIQLPGLHMADGCAHTELPGKAAFGAADPISGFRSLSINFNRAPALESLYYAKILATRQLLTAAVARTADKETAMHYRLLLHQIEKALK</sequence>
<dbReference type="InterPro" id="IPR033428">
    <property type="entry name" value="DUF5118"/>
</dbReference>
<organism evidence="6 7">
    <name type="scientific">Candidatus Pseudobacter hemicellulosilyticus</name>
    <dbReference type="NCBI Taxonomy" id="3121375"/>
    <lineage>
        <taxon>Bacteria</taxon>
        <taxon>Pseudomonadati</taxon>
        <taxon>Bacteroidota</taxon>
        <taxon>Chitinophagia</taxon>
        <taxon>Chitinophagales</taxon>
        <taxon>Chitinophagaceae</taxon>
        <taxon>Pseudobacter</taxon>
    </lineage>
</organism>
<dbReference type="InterPro" id="IPR033413">
    <property type="entry name" value="DUF5117"/>
</dbReference>
<dbReference type="SUPFAM" id="SSF55486">
    <property type="entry name" value="Metalloproteases ('zincins'), catalytic domain"/>
    <property type="match status" value="1"/>
</dbReference>
<keyword evidence="6" id="KW-0482">Metalloprotease</keyword>
<feature type="chain" id="PRO_5042602327" evidence="2">
    <location>
        <begin position="24"/>
        <end position="874"/>
    </location>
</feature>
<feature type="domain" description="DUF5118" evidence="5">
    <location>
        <begin position="52"/>
        <end position="99"/>
    </location>
</feature>
<gene>
    <name evidence="6" type="ORF">P0Y53_19685</name>
</gene>
<feature type="region of interest" description="Disordered" evidence="1">
    <location>
        <begin position="23"/>
        <end position="44"/>
    </location>
</feature>
<feature type="compositionally biased region" description="Basic and acidic residues" evidence="1">
    <location>
        <begin position="32"/>
        <end position="44"/>
    </location>
</feature>
<feature type="domain" description="DUF5117" evidence="4">
    <location>
        <begin position="109"/>
        <end position="305"/>
    </location>
</feature>
<dbReference type="InterPro" id="IPR032534">
    <property type="entry name" value="EcxA_zinc-bd"/>
</dbReference>
<dbReference type="PANTHER" id="PTHR38478">
    <property type="entry name" value="PEPTIDASE M1A AND M12B"/>
    <property type="match status" value="1"/>
</dbReference>
<dbReference type="PANTHER" id="PTHR38478:SF1">
    <property type="entry name" value="ZINC DEPENDENT METALLOPROTEASE DOMAIN LIPOPROTEIN"/>
    <property type="match status" value="1"/>
</dbReference>
<feature type="domain" description="EcxA zinc-binding" evidence="3">
    <location>
        <begin position="438"/>
        <end position="742"/>
    </location>
</feature>
<evidence type="ECO:0000259" key="5">
    <source>
        <dbReference type="Pfam" id="PF17162"/>
    </source>
</evidence>
<dbReference type="GO" id="GO:0008237">
    <property type="term" value="F:metallopeptidase activity"/>
    <property type="evidence" value="ECO:0007669"/>
    <property type="project" value="UniProtKB-KW"/>
</dbReference>
<name>A0AAJ6BGF6_9BACT</name>
<dbReference type="EMBL" id="CP119311">
    <property type="protein sequence ID" value="WEK34714.1"/>
    <property type="molecule type" value="Genomic_DNA"/>
</dbReference>
<dbReference type="InterPro" id="IPR034032">
    <property type="entry name" value="Zn_MMP-like_bac"/>
</dbReference>
<dbReference type="Proteomes" id="UP001220610">
    <property type="component" value="Chromosome"/>
</dbReference>
<keyword evidence="6" id="KW-0645">Protease</keyword>
<evidence type="ECO:0000256" key="1">
    <source>
        <dbReference type="SAM" id="MobiDB-lite"/>
    </source>
</evidence>
<dbReference type="Pfam" id="PF17148">
    <property type="entry name" value="DUF5117"/>
    <property type="match status" value="1"/>
</dbReference>
<evidence type="ECO:0000313" key="6">
    <source>
        <dbReference type="EMBL" id="WEK34714.1"/>
    </source>
</evidence>
<keyword evidence="2" id="KW-0732">Signal</keyword>
<protein>
    <submittedName>
        <fullName evidence="6">Zinc-dependent metalloprotease</fullName>
    </submittedName>
</protein>